<dbReference type="GO" id="GO:0060072">
    <property type="term" value="F:large conductance calcium-activated potassium channel activity"/>
    <property type="evidence" value="ECO:0007669"/>
    <property type="project" value="TreeGrafter"/>
</dbReference>
<dbReference type="InterPro" id="IPR047871">
    <property type="entry name" value="K_chnl_Slo-like"/>
</dbReference>
<dbReference type="GO" id="GO:0045211">
    <property type="term" value="C:postsynaptic membrane"/>
    <property type="evidence" value="ECO:0007669"/>
    <property type="project" value="TreeGrafter"/>
</dbReference>
<keyword evidence="10" id="KW-0460">Magnesium</keyword>
<evidence type="ECO:0000313" key="23">
    <source>
        <dbReference type="Proteomes" id="UP000261600"/>
    </source>
</evidence>
<keyword evidence="4" id="KW-1003">Cell membrane</keyword>
<feature type="compositionally biased region" description="Low complexity" evidence="19">
    <location>
        <begin position="1104"/>
        <end position="1129"/>
    </location>
</feature>
<dbReference type="CTD" id="568554"/>
<dbReference type="InterPro" id="IPR003929">
    <property type="entry name" value="K_chnl_BK_asu"/>
</dbReference>
<feature type="transmembrane region" description="Helical" evidence="20">
    <location>
        <begin position="310"/>
        <end position="328"/>
    </location>
</feature>
<keyword evidence="14" id="KW-0406">Ion transport</keyword>
<evidence type="ECO:0000256" key="12">
    <source>
        <dbReference type="ARBA" id="ARBA00022958"/>
    </source>
</evidence>
<reference evidence="22" key="2">
    <citation type="submission" date="2025-09" db="UniProtKB">
        <authorList>
            <consortium name="Ensembl"/>
        </authorList>
    </citation>
    <scope>IDENTIFICATION</scope>
</reference>
<keyword evidence="9" id="KW-0106">Calcium</keyword>
<dbReference type="Proteomes" id="UP000261600">
    <property type="component" value="Unplaced"/>
</dbReference>
<dbReference type="AlphaFoldDB" id="A0A3Q3J7C2"/>
<dbReference type="InterPro" id="IPR003148">
    <property type="entry name" value="RCK_N"/>
</dbReference>
<feature type="region of interest" description="Disordered" evidence="19">
    <location>
        <begin position="672"/>
        <end position="701"/>
    </location>
</feature>
<dbReference type="PRINTS" id="PR00169">
    <property type="entry name" value="KCHANNEL"/>
</dbReference>
<dbReference type="InterPro" id="IPR048735">
    <property type="entry name" value="Slowpoke-like_C"/>
</dbReference>
<dbReference type="FunFam" id="3.40.50.720:FF:000005">
    <property type="entry name" value="calcium-activated potassium channel subunit alpha-1 isoform X6"/>
    <property type="match status" value="1"/>
</dbReference>
<dbReference type="RefSeq" id="XP_020458865.1">
    <property type="nucleotide sequence ID" value="XM_020603209.1"/>
</dbReference>
<evidence type="ECO:0000259" key="21">
    <source>
        <dbReference type="PROSITE" id="PS51201"/>
    </source>
</evidence>
<feature type="compositionally biased region" description="Low complexity" evidence="19">
    <location>
        <begin position="13"/>
        <end position="23"/>
    </location>
</feature>
<keyword evidence="15 20" id="KW-0472">Membrane</keyword>
<keyword evidence="6 20" id="KW-0812">Transmembrane</keyword>
<dbReference type="Pfam" id="PF03493">
    <property type="entry name" value="BK_channel_a"/>
    <property type="match status" value="1"/>
</dbReference>
<proteinExistence type="inferred from homology"/>
<reference evidence="22" key="1">
    <citation type="submission" date="2025-08" db="UniProtKB">
        <authorList>
            <consortium name="Ensembl"/>
        </authorList>
    </citation>
    <scope>IDENTIFICATION</scope>
</reference>
<evidence type="ECO:0000256" key="3">
    <source>
        <dbReference type="ARBA" id="ARBA00022448"/>
    </source>
</evidence>
<dbReference type="FunFam" id="1.10.287.70:FF:000015">
    <property type="entry name" value="Calcium-activated potassium channel subunit alpha-1 isoform X7"/>
    <property type="match status" value="1"/>
</dbReference>
<keyword evidence="16" id="KW-0407">Ion channel</keyword>
<dbReference type="Pfam" id="PF21014">
    <property type="entry name" value="Slowpoke_C"/>
    <property type="match status" value="1"/>
</dbReference>
<dbReference type="GO" id="GO:0046872">
    <property type="term" value="F:metal ion binding"/>
    <property type="evidence" value="ECO:0007669"/>
    <property type="project" value="UniProtKB-KW"/>
</dbReference>
<evidence type="ECO:0000256" key="15">
    <source>
        <dbReference type="ARBA" id="ARBA00023136"/>
    </source>
</evidence>
<feature type="transmembrane region" description="Helical" evidence="20">
    <location>
        <begin position="152"/>
        <end position="170"/>
    </location>
</feature>
<dbReference type="PROSITE" id="PS51201">
    <property type="entry name" value="RCK_N"/>
    <property type="match status" value="2"/>
</dbReference>
<feature type="domain" description="RCK N-terminal" evidence="21">
    <location>
        <begin position="380"/>
        <end position="522"/>
    </location>
</feature>
<keyword evidence="3" id="KW-0813">Transport</keyword>
<dbReference type="Pfam" id="PF00520">
    <property type="entry name" value="Ion_trans"/>
    <property type="match status" value="1"/>
</dbReference>
<evidence type="ECO:0000256" key="7">
    <source>
        <dbReference type="ARBA" id="ARBA00022723"/>
    </source>
</evidence>
<keyword evidence="23" id="KW-1185">Reference proteome</keyword>
<keyword evidence="8" id="KW-0631">Potassium channel</keyword>
<evidence type="ECO:0000256" key="4">
    <source>
        <dbReference type="ARBA" id="ARBA00022475"/>
    </source>
</evidence>
<feature type="region of interest" description="Disordered" evidence="19">
    <location>
        <begin position="1101"/>
        <end position="1163"/>
    </location>
</feature>
<feature type="transmembrane region" description="Helical" evidence="20">
    <location>
        <begin position="57"/>
        <end position="79"/>
    </location>
</feature>
<evidence type="ECO:0000313" key="22">
    <source>
        <dbReference type="Ensembl" id="ENSMALP00000009252.1"/>
    </source>
</evidence>
<evidence type="ECO:0000256" key="18">
    <source>
        <dbReference type="ARBA" id="ARBA00033447"/>
    </source>
</evidence>
<feature type="domain" description="RCK N-terminal" evidence="21">
    <location>
        <begin position="755"/>
        <end position="899"/>
    </location>
</feature>
<sequence length="1201" mass="134999">MLAKADGTVPHGSDSSTRTSNINNNINPVSSILISKMEEVVIPVSPDVPCDNNGQRMWWAFLASSMVTFFGGLFIILLWRTLKYLWTVCCHCNIKSKEAQKVNNPANNQAADRTAKNPDEKEEAPASEVGWMTSVKDWAGVMISAQTLTGRVLVVLVFALSIGALGIYFIDSSDPIESCQNFYKDFTLQIDMAFNVFFLLYFGLRFIAANDKLWFWLEVNSVVDFFTVPPVFVSVYLNRSWLGLRFLRALRLIQFSEILQFLNILKTSNSIKLVNLCSIFISTWLTAAGFIHLVENSGDPWENFSNSQSLSYWECVYLLMVTMSTVGYGDVYARTTLGRLFMVFFILGGLAMFASYVPEIIELIGNRKKYGGSYSAVNGRKHIVVCGHITLESVSNFLKDFLHKDRDDVNVEIVFLHNISPNLELEALFKRHFTQVEFYQGSVLNPHDLARVKIESADACLILANKYCADPDAEDASNIMRVISIKNYHPKIRIITQMLQYHNKAHLLNIPSWNWKEGDDAICLAELKAGFIAQSCLAQGLSTMLANLFSMRSFIEIKEDTWQKYYLEGVANEMYTEYLSSAFVGLSFPTVCELCYVKLKLLLIAIEYKSEQRESSILINPGNHVKMQEGTLGFFIASDAKEVKRAFFYCKACHDDITDPKRIKKCGCKRLEDEHPSTLSPKKKQRNGGMRNSPNCSPKMMSRHDPLLIPGNEQIENMDMNVKRYDSTGMFHWSPSKDIEKVILTRSEASMTVLSGHVVVCIFGDVTSALVGLRNLVMPLRASNFHYHELKPIVFVGSLDYLRREWETLHNFPKLSILPGTPLSRADLRAVNINLCDMCVILSANQNNIEDASLQDKECILASLNIKSMQFDDSIGVLQANSQGFTPPGMDRSSPDSSPVHGFVRQASVTTGSNIPIITELVNDSNVQFLDQDDDDDPDTELYLTQPFACGTAFAVSVLDSLMSATYFNDNILTLIRTLVTGGATPELEGLLAEENALRGGYSTPQTLANRDRCRVAQLALYDGPFADLGDGGCYGDLFCKALKTYNMLCFGIYRLRDAHLTTPSQCTKRYVITNPPYEFELVPTDLIFCLMQFDHNAGQSRTSLSHSSHSSHSSSKKSSSVHSIPPSSRQNRSSKTQDKHNATRMNRMSQEKKWFTDEPENAYPRNIQIKPMSTHMANQVNQYKSTSSLIPPIREVEDEC</sequence>
<dbReference type="PANTHER" id="PTHR10027">
    <property type="entry name" value="CALCIUM-ACTIVATED POTASSIUM CHANNEL ALPHA CHAIN"/>
    <property type="match status" value="1"/>
</dbReference>
<feature type="region of interest" description="Disordered" evidence="19">
    <location>
        <begin position="103"/>
        <end position="127"/>
    </location>
</feature>
<evidence type="ECO:0000256" key="19">
    <source>
        <dbReference type="SAM" id="MobiDB-lite"/>
    </source>
</evidence>
<accession>A0A3Q3J7C2</accession>
<dbReference type="SUPFAM" id="SSF51735">
    <property type="entry name" value="NAD(P)-binding Rossmann-fold domains"/>
    <property type="match status" value="1"/>
</dbReference>
<dbReference type="SUPFAM" id="SSF81324">
    <property type="entry name" value="Voltage-gated potassium channels"/>
    <property type="match status" value="1"/>
</dbReference>
<dbReference type="GeneID" id="109961943"/>
<keyword evidence="12" id="KW-0630">Potassium</keyword>
<feature type="transmembrane region" description="Helical" evidence="20">
    <location>
        <begin position="340"/>
        <end position="358"/>
    </location>
</feature>
<dbReference type="GO" id="GO:0034702">
    <property type="term" value="C:monoatomic ion channel complex"/>
    <property type="evidence" value="ECO:0007669"/>
    <property type="project" value="UniProtKB-KW"/>
</dbReference>
<evidence type="ECO:0000256" key="1">
    <source>
        <dbReference type="ARBA" id="ARBA00004651"/>
    </source>
</evidence>
<feature type="transmembrane region" description="Helical" evidence="20">
    <location>
        <begin position="273"/>
        <end position="294"/>
    </location>
</feature>
<keyword evidence="13 20" id="KW-1133">Transmembrane helix</keyword>
<keyword evidence="7" id="KW-0479">Metal-binding</keyword>
<feature type="region of interest" description="Disordered" evidence="19">
    <location>
        <begin position="1"/>
        <end position="23"/>
    </location>
</feature>
<evidence type="ECO:0000256" key="10">
    <source>
        <dbReference type="ARBA" id="ARBA00022842"/>
    </source>
</evidence>
<evidence type="ECO:0000256" key="5">
    <source>
        <dbReference type="ARBA" id="ARBA00022538"/>
    </source>
</evidence>
<dbReference type="PANTHER" id="PTHR10027:SF33">
    <property type="entry name" value="CALCIUM-ACTIVATED POTASSIUM CHANNEL SUBUNIT ALPHA-1-RELATED"/>
    <property type="match status" value="1"/>
</dbReference>
<evidence type="ECO:0000256" key="8">
    <source>
        <dbReference type="ARBA" id="ARBA00022826"/>
    </source>
</evidence>
<evidence type="ECO:0000256" key="6">
    <source>
        <dbReference type="ARBA" id="ARBA00022692"/>
    </source>
</evidence>
<comment type="subcellular location">
    <subcellularLocation>
        <location evidence="1">Cell membrane</location>
        <topology evidence="1">Multi-pass membrane protein</topology>
    </subcellularLocation>
</comment>
<evidence type="ECO:0000256" key="16">
    <source>
        <dbReference type="ARBA" id="ARBA00023303"/>
    </source>
</evidence>
<organism evidence="22 23">
    <name type="scientific">Monopterus albus</name>
    <name type="common">Swamp eel</name>
    <dbReference type="NCBI Taxonomy" id="43700"/>
    <lineage>
        <taxon>Eukaryota</taxon>
        <taxon>Metazoa</taxon>
        <taxon>Chordata</taxon>
        <taxon>Craniata</taxon>
        <taxon>Vertebrata</taxon>
        <taxon>Euteleostomi</taxon>
        <taxon>Actinopterygii</taxon>
        <taxon>Neopterygii</taxon>
        <taxon>Teleostei</taxon>
        <taxon>Neoteleostei</taxon>
        <taxon>Acanthomorphata</taxon>
        <taxon>Anabantaria</taxon>
        <taxon>Synbranchiformes</taxon>
        <taxon>Synbranchidae</taxon>
        <taxon>Monopterus</taxon>
    </lineage>
</organism>
<feature type="transmembrane region" description="Helical" evidence="20">
    <location>
        <begin position="190"/>
        <end position="208"/>
    </location>
</feature>
<dbReference type="InterPro" id="IPR036291">
    <property type="entry name" value="NAD(P)-bd_dom_sf"/>
</dbReference>
<evidence type="ECO:0000256" key="17">
    <source>
        <dbReference type="ARBA" id="ARBA00029579"/>
    </source>
</evidence>
<dbReference type="Pfam" id="PF22614">
    <property type="entry name" value="Slo-like_RCK"/>
    <property type="match status" value="2"/>
</dbReference>
<evidence type="ECO:0000256" key="13">
    <source>
        <dbReference type="ARBA" id="ARBA00022989"/>
    </source>
</evidence>
<dbReference type="PRINTS" id="PR01449">
    <property type="entry name" value="BKCHANNELA"/>
</dbReference>
<dbReference type="Ensembl" id="ENSMALT00000009446.1">
    <property type="protein sequence ID" value="ENSMALP00000009252.1"/>
    <property type="gene ID" value="ENSMALG00000006482.1"/>
</dbReference>
<keyword evidence="5" id="KW-0633">Potassium transport</keyword>
<comment type="similarity">
    <text evidence="2">Belongs to the potassium channel family. Calcium-activated (TC 1.A.1.3) subfamily. KCa1.1/KCNMA1 sub-subfamily.</text>
</comment>
<evidence type="ECO:0000256" key="14">
    <source>
        <dbReference type="ARBA" id="ARBA00023065"/>
    </source>
</evidence>
<evidence type="ECO:0000256" key="2">
    <source>
        <dbReference type="ARBA" id="ARBA00008648"/>
    </source>
</evidence>
<dbReference type="Gene3D" id="3.40.50.720">
    <property type="entry name" value="NAD(P)-binding Rossmann-like Domain"/>
    <property type="match status" value="2"/>
</dbReference>
<dbReference type="Gene3D" id="1.10.287.70">
    <property type="match status" value="1"/>
</dbReference>
<dbReference type="InterPro" id="IPR005821">
    <property type="entry name" value="Ion_trans_dom"/>
</dbReference>
<name>A0A3Q3J7C2_MONAL</name>
<evidence type="ECO:0000256" key="11">
    <source>
        <dbReference type="ARBA" id="ARBA00022882"/>
    </source>
</evidence>
<keyword evidence="11" id="KW-0851">Voltage-gated channel</keyword>
<protein>
    <recommendedName>
        <fullName evidence="17">BK channel</fullName>
    </recommendedName>
    <alternativeName>
        <fullName evidence="18">Slowpoke homolog</fullName>
    </alternativeName>
</protein>
<evidence type="ECO:0000256" key="9">
    <source>
        <dbReference type="ARBA" id="ARBA00022837"/>
    </source>
</evidence>
<evidence type="ECO:0000256" key="20">
    <source>
        <dbReference type="SAM" id="Phobius"/>
    </source>
</evidence>